<feature type="coiled-coil region" evidence="1">
    <location>
        <begin position="435"/>
        <end position="462"/>
    </location>
</feature>
<keyword evidence="1" id="KW-0175">Coiled coil</keyword>
<organism evidence="3 4">
    <name type="scientific">Methermicoccus shengliensis</name>
    <dbReference type="NCBI Taxonomy" id="660064"/>
    <lineage>
        <taxon>Archaea</taxon>
        <taxon>Methanobacteriati</taxon>
        <taxon>Methanobacteriota</taxon>
        <taxon>Stenosarchaea group</taxon>
        <taxon>Methanomicrobia</taxon>
        <taxon>Methanosarcinales</taxon>
        <taxon>Methermicoccaceae</taxon>
        <taxon>Methermicoccus</taxon>
    </lineage>
</organism>
<evidence type="ECO:0000313" key="3">
    <source>
        <dbReference type="EMBL" id="HIH70220.1"/>
    </source>
</evidence>
<comment type="caution">
    <text evidence="3">The sequence shown here is derived from an EMBL/GenBank/DDBJ whole genome shotgun (WGS) entry which is preliminary data.</text>
</comment>
<dbReference type="Proteomes" id="UP000600363">
    <property type="component" value="Unassembled WGS sequence"/>
</dbReference>
<evidence type="ECO:0000313" key="4">
    <source>
        <dbReference type="Proteomes" id="UP000600363"/>
    </source>
</evidence>
<dbReference type="RefSeq" id="WP_042684716.1">
    <property type="nucleotide sequence ID" value="NZ_DUIH01000021.1"/>
</dbReference>
<evidence type="ECO:0000256" key="1">
    <source>
        <dbReference type="SAM" id="Coils"/>
    </source>
</evidence>
<reference evidence="3" key="1">
    <citation type="journal article" date="2020" name="bioRxiv">
        <title>A rank-normalized archaeal taxonomy based on genome phylogeny resolves widespread incomplete and uneven classifications.</title>
        <authorList>
            <person name="Rinke C."/>
            <person name="Chuvochina M."/>
            <person name="Mussig A.J."/>
            <person name="Chaumeil P.-A."/>
            <person name="Waite D.W."/>
            <person name="Whitman W.B."/>
            <person name="Parks D.H."/>
            <person name="Hugenholtz P."/>
        </authorList>
    </citation>
    <scope>NUCLEOTIDE SEQUENCE</scope>
    <source>
        <strain evidence="3">UBA12518</strain>
    </source>
</reference>
<protein>
    <submittedName>
        <fullName evidence="3">Uncharacterized protein</fullName>
    </submittedName>
</protein>
<dbReference type="EMBL" id="DUIH01000021">
    <property type="protein sequence ID" value="HIH70220.1"/>
    <property type="molecule type" value="Genomic_DNA"/>
</dbReference>
<name>A0A832W0J3_9EURY</name>
<feature type="region of interest" description="Disordered" evidence="2">
    <location>
        <begin position="638"/>
        <end position="659"/>
    </location>
</feature>
<dbReference type="AlphaFoldDB" id="A0A832W0J3"/>
<evidence type="ECO:0000256" key="2">
    <source>
        <dbReference type="SAM" id="MobiDB-lite"/>
    </source>
</evidence>
<gene>
    <name evidence="3" type="ORF">HA299_06395</name>
</gene>
<proteinExistence type="predicted"/>
<accession>A0A832W0J3</accession>
<sequence length="778" mass="89152">MKSLKSLCISLSRAETEKEVIDLLKEWGYWDDSSAWRYYGDNENNFATIGNQQSAPDSALVEKIVNSVDAMLMRECLRRGIDPEGDEAPPTTEDALEEFFGIRHGMLTNLLPKKRRELAENIMIVATGKKSNPNYSIIDKGEGQTPKKMSETFLSLTKSNKLRIPFVQGKFNMGGTGALQFCGKHNLQLIISRRDPQIVKIEGNDGTSDYWGFTVIRRVDPEKGMKSSTFKYLAPHGNIPMFKAKSLPLLPGEYPNPWGQHLEWGTFIKLYEYQLVGLKTAVYFDLYYRLAVLVPNIALPILLVERRRGYTAQAYDIVLSGLSVRLEEDKYRNIEDGFPSSATLKVKGQEMKLQIFVFKPGKETHYKTRKEGIIFTVNGQAHGFIHDSFFTRKSVGMSYLADSLLIIADCTKFSGRTREDLFMNSRDRLREGELKKEIEEKIAELIKKHQGLRELKERRRREEIEGKIGDAKPLVKVIEKVIKNSPTLSKLFVEGVKITNPFNLAPAGVKEEIFKGKQFKQFPTYFELTKEFTIHKPKHCPQNQRFRVQFETDAENNYFARARDLYPGEFKLFLDKTEVEDKDYTLNLWNGIANLTVSLPEDCKVGDLLEYVAEVNDISRVNPFLIEFYVIVDPPVQKKSGKPGKRIQPPGEEGEKRKKPSAFDIPNIIPVKKDEWDKYGFDEESALKVMDSGENGYDFYINMDNIYLLTEIKGRFKTDPKILEAQYKYGMVLIGMSLLKELKEKEEESIYEKVYEITKAISPVLLPMIATLGTLEEE</sequence>